<dbReference type="SUPFAM" id="SSF53850">
    <property type="entry name" value="Periplasmic binding protein-like II"/>
    <property type="match status" value="1"/>
</dbReference>
<accession>A0A1I5VA92</accession>
<protein>
    <submittedName>
        <fullName evidence="2">NitT/TauT family transport system substrate-binding protein</fullName>
    </submittedName>
</protein>
<gene>
    <name evidence="2" type="ORF">SAMN05216177_107150</name>
</gene>
<reference evidence="3" key="1">
    <citation type="submission" date="2016-10" db="EMBL/GenBank/DDBJ databases">
        <authorList>
            <person name="Varghese N."/>
            <person name="Submissions S."/>
        </authorList>
    </citation>
    <scope>NUCLEOTIDE SEQUENCE [LARGE SCALE GENOMIC DNA]</scope>
    <source>
        <strain evidence="3">JCM 15604</strain>
    </source>
</reference>
<evidence type="ECO:0000259" key="1">
    <source>
        <dbReference type="Pfam" id="PF09084"/>
    </source>
</evidence>
<dbReference type="Pfam" id="PF09084">
    <property type="entry name" value="NMT1"/>
    <property type="match status" value="1"/>
</dbReference>
<keyword evidence="3" id="KW-1185">Reference proteome</keyword>
<dbReference type="GO" id="GO:0009228">
    <property type="term" value="P:thiamine biosynthetic process"/>
    <property type="evidence" value="ECO:0007669"/>
    <property type="project" value="InterPro"/>
</dbReference>
<dbReference type="EMBL" id="FOXK01000007">
    <property type="protein sequence ID" value="SFQ04350.1"/>
    <property type="molecule type" value="Genomic_DNA"/>
</dbReference>
<dbReference type="InterPro" id="IPR027939">
    <property type="entry name" value="NMT1/THI5"/>
</dbReference>
<dbReference type="InterPro" id="IPR015168">
    <property type="entry name" value="SsuA/THI5"/>
</dbReference>
<proteinExistence type="predicted"/>
<dbReference type="Proteomes" id="UP000182025">
    <property type="component" value="Unassembled WGS sequence"/>
</dbReference>
<dbReference type="AlphaFoldDB" id="A0A1I5VA92"/>
<name>A0A1I5VA92_9GAMM</name>
<evidence type="ECO:0000313" key="3">
    <source>
        <dbReference type="Proteomes" id="UP000182025"/>
    </source>
</evidence>
<dbReference type="PANTHER" id="PTHR31528:SF3">
    <property type="entry name" value="THIAMINE BIOSYNTHESIS PROTEIN HI_0357-RELATED"/>
    <property type="match status" value="1"/>
</dbReference>
<dbReference type="RefSeq" id="WP_074916432.1">
    <property type="nucleotide sequence ID" value="NZ_FOXK01000007.1"/>
</dbReference>
<dbReference type="OrthoDB" id="9180959at2"/>
<dbReference type="Gene3D" id="3.40.190.10">
    <property type="entry name" value="Periplasmic binding protein-like II"/>
    <property type="match status" value="2"/>
</dbReference>
<evidence type="ECO:0000313" key="2">
    <source>
        <dbReference type="EMBL" id="SFQ04350.1"/>
    </source>
</evidence>
<organism evidence="2 3">
    <name type="scientific">Ectopseudomonas toyotomiensis</name>
    <dbReference type="NCBI Taxonomy" id="554344"/>
    <lineage>
        <taxon>Bacteria</taxon>
        <taxon>Pseudomonadati</taxon>
        <taxon>Pseudomonadota</taxon>
        <taxon>Gammaproteobacteria</taxon>
        <taxon>Pseudomonadales</taxon>
        <taxon>Pseudomonadaceae</taxon>
        <taxon>Ectopseudomonas</taxon>
    </lineage>
</organism>
<dbReference type="PANTHER" id="PTHR31528">
    <property type="entry name" value="4-AMINO-5-HYDROXYMETHYL-2-METHYLPYRIMIDINE PHOSPHATE SYNTHASE THI11-RELATED"/>
    <property type="match status" value="1"/>
</dbReference>
<feature type="domain" description="SsuA/THI5-like" evidence="1">
    <location>
        <begin position="47"/>
        <end position="251"/>
    </location>
</feature>
<sequence length="343" mass="37474">MKSRIALGSTASTLRRLLPAALLGLFAAPLTQAADKLVLLTSWYAQAEHGGFYQALATGLYQEQGLEVSIRMGGPQVNGMQLLLNRQADVIVNYDLQVLKSIEQGLPVKAIAAAFQGDPQGMLTHADVSGLDQLADKTVLVSTSGQTTWWPWLKQQYGLSDAQARPYTFNLQPFFNNPQAVQQAYASSELFQATQAGKQPNFYLFADAGYPPYGSTLVTRDEVIAERPQVLARFVAASMQGWKSYLDNPAPANELIKRDNPNMSDELLAWGVAKLKEYRLVEGGDAATEGIGVITAARWGKTRDFMVETGLLKAETDWQRAFTTDFVRDLRVLPAAAVTAANP</sequence>